<dbReference type="SUPFAM" id="SSF57667">
    <property type="entry name" value="beta-beta-alpha zinc fingers"/>
    <property type="match status" value="1"/>
</dbReference>
<evidence type="ECO:0000256" key="1">
    <source>
        <dbReference type="ARBA" id="ARBA00004123"/>
    </source>
</evidence>
<evidence type="ECO:0000256" key="6">
    <source>
        <dbReference type="ARBA" id="ARBA00023242"/>
    </source>
</evidence>
<evidence type="ECO:0000256" key="4">
    <source>
        <dbReference type="ARBA" id="ARBA00022771"/>
    </source>
</evidence>
<dbReference type="SMART" id="SM00355">
    <property type="entry name" value="ZnF_C2H2"/>
    <property type="match status" value="2"/>
</dbReference>
<dbReference type="GO" id="GO:0000981">
    <property type="term" value="F:DNA-binding transcription factor activity, RNA polymerase II-specific"/>
    <property type="evidence" value="ECO:0007669"/>
    <property type="project" value="TreeGrafter"/>
</dbReference>
<sequence>MNQFICETCNKNFQSRYSLQEHKSLHLNIKPYVCKFCSQPSRLKGNMRKHIIAHHKDHYKNKINYVKKGNLFYKDKDFLEFLDSSMVFKPAIETKTNDEQNVMSVVALIAAAASSSSCPVYLENNANEGLNDDLEEAEEADEIEGNKFLN</sequence>
<evidence type="ECO:0000256" key="2">
    <source>
        <dbReference type="ARBA" id="ARBA00022723"/>
    </source>
</evidence>
<evidence type="ECO:0000313" key="10">
    <source>
        <dbReference type="WBParaSite" id="Minc3s01457g23978"/>
    </source>
</evidence>
<evidence type="ECO:0000313" key="9">
    <source>
        <dbReference type="Proteomes" id="UP000887563"/>
    </source>
</evidence>
<dbReference type="PROSITE" id="PS50157">
    <property type="entry name" value="ZINC_FINGER_C2H2_2"/>
    <property type="match status" value="1"/>
</dbReference>
<dbReference type="PANTHER" id="PTHR24394">
    <property type="entry name" value="ZINC FINGER PROTEIN"/>
    <property type="match status" value="1"/>
</dbReference>
<dbReference type="GO" id="GO:0005634">
    <property type="term" value="C:nucleus"/>
    <property type="evidence" value="ECO:0007669"/>
    <property type="project" value="UniProtKB-SubCell"/>
</dbReference>
<dbReference type="Proteomes" id="UP000887563">
    <property type="component" value="Unplaced"/>
</dbReference>
<keyword evidence="5" id="KW-0862">Zinc</keyword>
<keyword evidence="6" id="KW-0539">Nucleus</keyword>
<evidence type="ECO:0000256" key="5">
    <source>
        <dbReference type="ARBA" id="ARBA00022833"/>
    </source>
</evidence>
<evidence type="ECO:0000256" key="7">
    <source>
        <dbReference type="PROSITE-ProRule" id="PRU00042"/>
    </source>
</evidence>
<comment type="subcellular location">
    <subcellularLocation>
        <location evidence="1">Nucleus</location>
    </subcellularLocation>
</comment>
<dbReference type="WBParaSite" id="Minc3s01457g23978">
    <property type="protein sequence ID" value="Minc3s01457g23978"/>
    <property type="gene ID" value="Minc3s01457g23978"/>
</dbReference>
<dbReference type="PROSITE" id="PS00028">
    <property type="entry name" value="ZINC_FINGER_C2H2_1"/>
    <property type="match status" value="1"/>
</dbReference>
<dbReference type="PANTHER" id="PTHR24394:SF29">
    <property type="entry name" value="MYONEURIN"/>
    <property type="match status" value="1"/>
</dbReference>
<keyword evidence="3" id="KW-0677">Repeat</keyword>
<reference evidence="10" key="1">
    <citation type="submission" date="2022-11" db="UniProtKB">
        <authorList>
            <consortium name="WormBaseParasite"/>
        </authorList>
    </citation>
    <scope>IDENTIFICATION</scope>
</reference>
<evidence type="ECO:0000259" key="8">
    <source>
        <dbReference type="PROSITE" id="PS50157"/>
    </source>
</evidence>
<evidence type="ECO:0000256" key="3">
    <source>
        <dbReference type="ARBA" id="ARBA00022737"/>
    </source>
</evidence>
<keyword evidence="9" id="KW-1185">Reference proteome</keyword>
<dbReference type="InterPro" id="IPR036236">
    <property type="entry name" value="Znf_C2H2_sf"/>
</dbReference>
<name>A0A914MGR9_MELIC</name>
<dbReference type="Pfam" id="PF00096">
    <property type="entry name" value="zf-C2H2"/>
    <property type="match status" value="1"/>
</dbReference>
<dbReference type="InterPro" id="IPR013087">
    <property type="entry name" value="Znf_C2H2_type"/>
</dbReference>
<dbReference type="AlphaFoldDB" id="A0A914MGR9"/>
<dbReference type="GO" id="GO:0008270">
    <property type="term" value="F:zinc ion binding"/>
    <property type="evidence" value="ECO:0007669"/>
    <property type="project" value="UniProtKB-KW"/>
</dbReference>
<protein>
    <submittedName>
        <fullName evidence="10">C2H2-type domain-containing protein</fullName>
    </submittedName>
</protein>
<feature type="domain" description="C2H2-type" evidence="8">
    <location>
        <begin position="4"/>
        <end position="31"/>
    </location>
</feature>
<proteinExistence type="predicted"/>
<keyword evidence="2" id="KW-0479">Metal-binding</keyword>
<organism evidence="9 10">
    <name type="scientific">Meloidogyne incognita</name>
    <name type="common">Southern root-knot nematode worm</name>
    <name type="synonym">Oxyuris incognita</name>
    <dbReference type="NCBI Taxonomy" id="6306"/>
    <lineage>
        <taxon>Eukaryota</taxon>
        <taxon>Metazoa</taxon>
        <taxon>Ecdysozoa</taxon>
        <taxon>Nematoda</taxon>
        <taxon>Chromadorea</taxon>
        <taxon>Rhabditida</taxon>
        <taxon>Tylenchina</taxon>
        <taxon>Tylenchomorpha</taxon>
        <taxon>Tylenchoidea</taxon>
        <taxon>Meloidogynidae</taxon>
        <taxon>Meloidogyninae</taxon>
        <taxon>Meloidogyne</taxon>
        <taxon>Meloidogyne incognita group</taxon>
    </lineage>
</organism>
<accession>A0A914MGR9</accession>
<dbReference type="Gene3D" id="3.30.160.60">
    <property type="entry name" value="Classic Zinc Finger"/>
    <property type="match status" value="1"/>
</dbReference>
<keyword evidence="4 7" id="KW-0863">Zinc-finger</keyword>